<evidence type="ECO:0000313" key="2">
    <source>
        <dbReference type="Proteomes" id="UP000239872"/>
    </source>
</evidence>
<protein>
    <submittedName>
        <fullName evidence="1">Uncharacterized protein</fullName>
    </submittedName>
</protein>
<dbReference type="Proteomes" id="UP000239872">
    <property type="component" value="Unassembled WGS sequence"/>
</dbReference>
<accession>A0A2S7SVT1</accession>
<gene>
    <name evidence="1" type="ORF">CJD36_012085</name>
</gene>
<sequence>MNEKGQKYGHWEHIDSFAIVYRNTGNYKIVSIAAFNTTTWRQDYDRKDGKMSVRNGMWLGYNIAGKKVQEEDYSDGICKIVKDYDSAGNLTSLTYIDTLGNGKKWTISYRGGRPFAKWPYNGCPCDVVYYPESKLHISNAEFDHEGNFMSDTVWDEMVTLRATDDIEIMGNKQGSRYF</sequence>
<dbReference type="EMBL" id="PPSL01000003">
    <property type="protein sequence ID" value="PQJ10705.1"/>
    <property type="molecule type" value="Genomic_DNA"/>
</dbReference>
<name>A0A2S7SVT1_9BACT</name>
<evidence type="ECO:0000313" key="1">
    <source>
        <dbReference type="EMBL" id="PQJ10705.1"/>
    </source>
</evidence>
<dbReference type="AlphaFoldDB" id="A0A2S7SVT1"/>
<comment type="caution">
    <text evidence="1">The sequence shown here is derived from an EMBL/GenBank/DDBJ whole genome shotgun (WGS) entry which is preliminary data.</text>
</comment>
<proteinExistence type="predicted"/>
<reference evidence="1 2" key="1">
    <citation type="submission" date="2018-01" db="EMBL/GenBank/DDBJ databases">
        <title>A novel member of the phylum Bacteroidetes isolated from glacier ice.</title>
        <authorList>
            <person name="Liu Q."/>
            <person name="Xin Y.-H."/>
        </authorList>
    </citation>
    <scope>NUCLEOTIDE SEQUENCE [LARGE SCALE GENOMIC DNA]</scope>
    <source>
        <strain evidence="1 2">RB1R16</strain>
    </source>
</reference>
<keyword evidence="2" id="KW-1185">Reference proteome</keyword>
<organism evidence="1 2">
    <name type="scientific">Flavipsychrobacter stenotrophus</name>
    <dbReference type="NCBI Taxonomy" id="2077091"/>
    <lineage>
        <taxon>Bacteria</taxon>
        <taxon>Pseudomonadati</taxon>
        <taxon>Bacteroidota</taxon>
        <taxon>Chitinophagia</taxon>
        <taxon>Chitinophagales</taxon>
        <taxon>Chitinophagaceae</taxon>
        <taxon>Flavipsychrobacter</taxon>
    </lineage>
</organism>